<dbReference type="InterPro" id="IPR044925">
    <property type="entry name" value="His-Me_finger_sf"/>
</dbReference>
<protein>
    <recommendedName>
        <fullName evidence="1">DNA/RNA non-specific endonuclease/pyrophosphatase/phosphodiesterase domain-containing protein</fullName>
    </recommendedName>
</protein>
<organism evidence="2 3">
    <name type="scientific">Cirrhinus mrigala</name>
    <name type="common">Mrigala</name>
    <dbReference type="NCBI Taxonomy" id="683832"/>
    <lineage>
        <taxon>Eukaryota</taxon>
        <taxon>Metazoa</taxon>
        <taxon>Chordata</taxon>
        <taxon>Craniata</taxon>
        <taxon>Vertebrata</taxon>
        <taxon>Euteleostomi</taxon>
        <taxon>Actinopterygii</taxon>
        <taxon>Neopterygii</taxon>
        <taxon>Teleostei</taxon>
        <taxon>Ostariophysi</taxon>
        <taxon>Cypriniformes</taxon>
        <taxon>Cyprinidae</taxon>
        <taxon>Labeoninae</taxon>
        <taxon>Labeonini</taxon>
        <taxon>Cirrhinus</taxon>
    </lineage>
</organism>
<dbReference type="Proteomes" id="UP001529510">
    <property type="component" value="Unassembled WGS sequence"/>
</dbReference>
<dbReference type="PANTHER" id="PTHR21472">
    <property type="entry name" value="ENDONUCLEASE DOMAIN-CONTAINING 1 PROTEIN ENDOD1"/>
    <property type="match status" value="1"/>
</dbReference>
<evidence type="ECO:0000313" key="2">
    <source>
        <dbReference type="EMBL" id="KAL0151495.1"/>
    </source>
</evidence>
<dbReference type="Gene3D" id="3.40.570.10">
    <property type="entry name" value="Extracellular Endonuclease, subunit A"/>
    <property type="match status" value="1"/>
</dbReference>
<accession>A0ABD0MPG4</accession>
<evidence type="ECO:0000313" key="3">
    <source>
        <dbReference type="Proteomes" id="UP001529510"/>
    </source>
</evidence>
<dbReference type="Pfam" id="PF01223">
    <property type="entry name" value="Endonuclease_NS"/>
    <property type="match status" value="1"/>
</dbReference>
<feature type="domain" description="DNA/RNA non-specific endonuclease/pyrophosphatase/phosphodiesterase" evidence="1">
    <location>
        <begin position="4"/>
        <end position="83"/>
    </location>
</feature>
<reference evidence="2 3" key="1">
    <citation type="submission" date="2024-05" db="EMBL/GenBank/DDBJ databases">
        <title>Genome sequencing and assembly of Indian major carp, Cirrhinus mrigala (Hamilton, 1822).</title>
        <authorList>
            <person name="Mohindra V."/>
            <person name="Chowdhury L.M."/>
            <person name="Lal K."/>
            <person name="Jena J.K."/>
        </authorList>
    </citation>
    <scope>NUCLEOTIDE SEQUENCE [LARGE SCALE GENOMIC DNA]</scope>
    <source>
        <strain evidence="2">CM1030</strain>
        <tissue evidence="2">Blood</tissue>
    </source>
</reference>
<name>A0ABD0MPG4_CIRMR</name>
<sequence>GCADATFTLTSAAPQAKCFKSFWWDEEQSLAKHLESTCHLQTVYIVSGVVPGIHNINNRVNVPSHFWTAYCGLDQNKRCSDSGGITGTNENDSTIRKMDVAALEAEL</sequence>
<comment type="caution">
    <text evidence="2">The sequence shown here is derived from an EMBL/GenBank/DDBJ whole genome shotgun (WGS) entry which is preliminary data.</text>
</comment>
<dbReference type="PANTHER" id="PTHR21472:SF30">
    <property type="entry name" value="ENDONUCLEASE DOMAIN-CONTAINING 1 PROTEIN-RELATED"/>
    <property type="match status" value="1"/>
</dbReference>
<dbReference type="SUPFAM" id="SSF54060">
    <property type="entry name" value="His-Me finger endonucleases"/>
    <property type="match status" value="1"/>
</dbReference>
<dbReference type="InterPro" id="IPR001604">
    <property type="entry name" value="Endo_G_ENPP1-like_dom"/>
</dbReference>
<gene>
    <name evidence="2" type="ORF">M9458_053200</name>
</gene>
<keyword evidence="3" id="KW-1185">Reference proteome</keyword>
<dbReference type="EMBL" id="JAMKFB020000243">
    <property type="protein sequence ID" value="KAL0151495.1"/>
    <property type="molecule type" value="Genomic_DNA"/>
</dbReference>
<dbReference type="InterPro" id="IPR044929">
    <property type="entry name" value="DNA/RNA_non-sp_Endonuclease_sf"/>
</dbReference>
<feature type="non-terminal residue" evidence="2">
    <location>
        <position position="1"/>
    </location>
</feature>
<evidence type="ECO:0000259" key="1">
    <source>
        <dbReference type="Pfam" id="PF01223"/>
    </source>
</evidence>
<dbReference type="InterPro" id="IPR039015">
    <property type="entry name" value="ENDOD1"/>
</dbReference>
<dbReference type="AlphaFoldDB" id="A0ABD0MPG4"/>
<proteinExistence type="predicted"/>